<sequence length="167" mass="18848">MAGEPSIELTGYAGEIKDFQDSSILNVSVHPGYTDKNTNQWVDKEPQFYGVRPLSNQAKDALNQVRQLKSQPNMSVKVLVNGSLSKRVSEKDGKRYENWDVAARTIAVLSAKPKAQQSQQSGFQQSQQQYQQGFQQPQQGFQQPQQQYQQPADPWSQPQDEYGNGQI</sequence>
<dbReference type="SUPFAM" id="SSF50249">
    <property type="entry name" value="Nucleic acid-binding proteins"/>
    <property type="match status" value="1"/>
</dbReference>
<dbReference type="Gene3D" id="2.40.50.140">
    <property type="entry name" value="Nucleic acid-binding proteins"/>
    <property type="match status" value="1"/>
</dbReference>
<evidence type="ECO:0000313" key="2">
    <source>
        <dbReference type="EMBL" id="MBS6622002.1"/>
    </source>
</evidence>
<organism evidence="2 3">
    <name type="scientific">Faecalibacterium prausnitzii</name>
    <dbReference type="NCBI Taxonomy" id="853"/>
    <lineage>
        <taxon>Bacteria</taxon>
        <taxon>Bacillati</taxon>
        <taxon>Bacillota</taxon>
        <taxon>Clostridia</taxon>
        <taxon>Eubacteriales</taxon>
        <taxon>Oscillospiraceae</taxon>
        <taxon>Faecalibacterium</taxon>
    </lineage>
</organism>
<gene>
    <name evidence="2" type="ORF">KH315_07570</name>
</gene>
<dbReference type="InterPro" id="IPR012340">
    <property type="entry name" value="NA-bd_OB-fold"/>
</dbReference>
<evidence type="ECO:0000256" key="1">
    <source>
        <dbReference type="SAM" id="MobiDB-lite"/>
    </source>
</evidence>
<protein>
    <recommendedName>
        <fullName evidence="4">Single-stranded DNA-binding protein</fullName>
    </recommendedName>
</protein>
<proteinExistence type="predicted"/>
<name>A0A9E1GK87_9FIRM</name>
<accession>A0A9E1GK87</accession>
<reference evidence="2" key="1">
    <citation type="submission" date="2021-02" db="EMBL/GenBank/DDBJ databases">
        <title>Infant gut strain persistence is associated with maternal origin, phylogeny, and functional potential including surface adhesion and iron acquisition.</title>
        <authorList>
            <person name="Lou Y.C."/>
        </authorList>
    </citation>
    <scope>NUCLEOTIDE SEQUENCE</scope>
    <source>
        <strain evidence="2">L2_039_000G1_dasL2_039_000G1_maxbin2.maxbin.077</strain>
    </source>
</reference>
<comment type="caution">
    <text evidence="2">The sequence shown here is derived from an EMBL/GenBank/DDBJ whole genome shotgun (WGS) entry which is preliminary data.</text>
</comment>
<evidence type="ECO:0008006" key="4">
    <source>
        <dbReference type="Google" id="ProtNLM"/>
    </source>
</evidence>
<dbReference type="EMBL" id="JAGZYH010000024">
    <property type="protein sequence ID" value="MBS6622002.1"/>
    <property type="molecule type" value="Genomic_DNA"/>
</dbReference>
<feature type="compositionally biased region" description="Low complexity" evidence="1">
    <location>
        <begin position="116"/>
        <end position="151"/>
    </location>
</feature>
<dbReference type="Proteomes" id="UP000811365">
    <property type="component" value="Unassembled WGS sequence"/>
</dbReference>
<feature type="region of interest" description="Disordered" evidence="1">
    <location>
        <begin position="113"/>
        <end position="167"/>
    </location>
</feature>
<evidence type="ECO:0000313" key="3">
    <source>
        <dbReference type="Proteomes" id="UP000811365"/>
    </source>
</evidence>
<dbReference type="AlphaFoldDB" id="A0A9E1GK87"/>